<reference evidence="5 6" key="1">
    <citation type="journal article" date="2012" name="Stand. Genomic Sci.">
        <title>Genome sequence of the soil bacterium Saccharomonospora azurea type strain (NA-128(T)).</title>
        <authorList>
            <person name="Klenk H.P."/>
            <person name="Held B."/>
            <person name="Lucas S."/>
            <person name="Lapidus A."/>
            <person name="Copeland A."/>
            <person name="Hammon N."/>
            <person name="Pitluck S."/>
            <person name="Goodwin L.A."/>
            <person name="Han C."/>
            <person name="Tapia R."/>
            <person name="Brambilla E.M."/>
            <person name="Potter G."/>
            <person name="Land M."/>
            <person name="Ivanova N."/>
            <person name="Rohde M."/>
            <person name="Goker M."/>
            <person name="Detter J.C."/>
            <person name="Kyrpides N.C."/>
            <person name="Woyke T."/>
        </authorList>
    </citation>
    <scope>NUCLEOTIDE SEQUENCE [LARGE SCALE GENOMIC DNA]</scope>
    <source>
        <strain evidence="5 6">NA-128</strain>
    </source>
</reference>
<accession>H8GFH0</accession>
<feature type="domain" description="HTH marR-type" evidence="4">
    <location>
        <begin position="12"/>
        <end position="143"/>
    </location>
</feature>
<dbReference type="PANTHER" id="PTHR33164:SF106">
    <property type="entry name" value="TRANSCRIPTIONAL REGULATORY PROTEIN"/>
    <property type="match status" value="1"/>
</dbReference>
<keyword evidence="1" id="KW-0805">Transcription regulation</keyword>
<organism evidence="5 6">
    <name type="scientific">Saccharomonospora azurea NA-128</name>
    <dbReference type="NCBI Taxonomy" id="882081"/>
    <lineage>
        <taxon>Bacteria</taxon>
        <taxon>Bacillati</taxon>
        <taxon>Actinomycetota</taxon>
        <taxon>Actinomycetes</taxon>
        <taxon>Pseudonocardiales</taxon>
        <taxon>Pseudonocardiaceae</taxon>
        <taxon>Saccharomonospora</taxon>
    </lineage>
</organism>
<dbReference type="InterPro" id="IPR023187">
    <property type="entry name" value="Tscrpt_reg_MarR-type_CS"/>
</dbReference>
<dbReference type="EMBL" id="CM001466">
    <property type="protein sequence ID" value="EHY90032.1"/>
    <property type="molecule type" value="Genomic_DNA"/>
</dbReference>
<evidence type="ECO:0000256" key="3">
    <source>
        <dbReference type="ARBA" id="ARBA00023163"/>
    </source>
</evidence>
<dbReference type="PANTHER" id="PTHR33164">
    <property type="entry name" value="TRANSCRIPTIONAL REGULATOR, MARR FAMILY"/>
    <property type="match status" value="1"/>
</dbReference>
<name>H8GFH0_9PSEU</name>
<dbReference type="Gene3D" id="1.10.10.10">
    <property type="entry name" value="Winged helix-like DNA-binding domain superfamily/Winged helix DNA-binding domain"/>
    <property type="match status" value="1"/>
</dbReference>
<protein>
    <submittedName>
        <fullName evidence="5">Transcriptional regulator</fullName>
    </submittedName>
</protein>
<dbReference type="GO" id="GO:0003700">
    <property type="term" value="F:DNA-binding transcription factor activity"/>
    <property type="evidence" value="ECO:0007669"/>
    <property type="project" value="InterPro"/>
</dbReference>
<dbReference type="PROSITE" id="PS01117">
    <property type="entry name" value="HTH_MARR_1"/>
    <property type="match status" value="1"/>
</dbReference>
<keyword evidence="2" id="KW-0238">DNA-binding</keyword>
<dbReference type="HOGENOM" id="CLU_083287_1_1_11"/>
<dbReference type="GO" id="GO:0006950">
    <property type="term" value="P:response to stress"/>
    <property type="evidence" value="ECO:0007669"/>
    <property type="project" value="TreeGrafter"/>
</dbReference>
<dbReference type="SMART" id="SM00347">
    <property type="entry name" value="HTH_MARR"/>
    <property type="match status" value="1"/>
</dbReference>
<dbReference type="Pfam" id="PF01047">
    <property type="entry name" value="MarR"/>
    <property type="match status" value="1"/>
</dbReference>
<evidence type="ECO:0000313" key="6">
    <source>
        <dbReference type="Proteomes" id="UP000004705"/>
    </source>
</evidence>
<evidence type="ECO:0000259" key="4">
    <source>
        <dbReference type="PROSITE" id="PS50995"/>
    </source>
</evidence>
<gene>
    <name evidence="5" type="ORF">SacazDRAFT_03152</name>
</gene>
<evidence type="ECO:0000313" key="5">
    <source>
        <dbReference type="EMBL" id="EHY90032.1"/>
    </source>
</evidence>
<dbReference type="PROSITE" id="PS50995">
    <property type="entry name" value="HTH_MARR_2"/>
    <property type="match status" value="1"/>
</dbReference>
<dbReference type="InterPro" id="IPR039422">
    <property type="entry name" value="MarR/SlyA-like"/>
</dbReference>
<dbReference type="SUPFAM" id="SSF46785">
    <property type="entry name" value="Winged helix' DNA-binding domain"/>
    <property type="match status" value="1"/>
</dbReference>
<evidence type="ECO:0000256" key="2">
    <source>
        <dbReference type="ARBA" id="ARBA00023125"/>
    </source>
</evidence>
<sequence>MSSSEEPGDVTVQTLGASLRRHSTATVLFHHAVAERLGLGPADHKCLDLVTERGPMTGSELARITGLTSGAITGVVARLERAGFLRREPDPQDRRKQLLHCTPKARRQIGEVFAELVDFSALLSGFDEDQLATVAEFLDRATDVALRQVALLRAHAMTKPQGGGHEPR</sequence>
<dbReference type="InterPro" id="IPR036390">
    <property type="entry name" value="WH_DNA-bd_sf"/>
</dbReference>
<dbReference type="Proteomes" id="UP000004705">
    <property type="component" value="Chromosome"/>
</dbReference>
<keyword evidence="3" id="KW-0804">Transcription</keyword>
<dbReference type="GO" id="GO:0003677">
    <property type="term" value="F:DNA binding"/>
    <property type="evidence" value="ECO:0007669"/>
    <property type="project" value="UniProtKB-KW"/>
</dbReference>
<dbReference type="PRINTS" id="PR00598">
    <property type="entry name" value="HTHMARR"/>
</dbReference>
<dbReference type="InterPro" id="IPR000835">
    <property type="entry name" value="HTH_MarR-typ"/>
</dbReference>
<dbReference type="InterPro" id="IPR036388">
    <property type="entry name" value="WH-like_DNA-bd_sf"/>
</dbReference>
<evidence type="ECO:0000256" key="1">
    <source>
        <dbReference type="ARBA" id="ARBA00023015"/>
    </source>
</evidence>
<proteinExistence type="predicted"/>
<dbReference type="AlphaFoldDB" id="H8GFH0"/>
<keyword evidence="6" id="KW-1185">Reference proteome</keyword>